<evidence type="ECO:0000259" key="2">
    <source>
        <dbReference type="SMART" id="SM00507"/>
    </source>
</evidence>
<keyword evidence="3" id="KW-0378">Hydrolase</keyword>
<comment type="caution">
    <text evidence="3">The sequence shown here is derived from an EMBL/GenBank/DDBJ whole genome shotgun (WGS) entry which is preliminary data.</text>
</comment>
<proteinExistence type="predicted"/>
<feature type="domain" description="HNH nuclease" evidence="2">
    <location>
        <begin position="23"/>
        <end position="81"/>
    </location>
</feature>
<dbReference type="SMART" id="SM00507">
    <property type="entry name" value="HNHc"/>
    <property type="match status" value="1"/>
</dbReference>
<dbReference type="GO" id="GO:0008270">
    <property type="term" value="F:zinc ion binding"/>
    <property type="evidence" value="ECO:0007669"/>
    <property type="project" value="InterPro"/>
</dbReference>
<dbReference type="GO" id="GO:0004519">
    <property type="term" value="F:endonuclease activity"/>
    <property type="evidence" value="ECO:0007669"/>
    <property type="project" value="UniProtKB-KW"/>
</dbReference>
<organism evidence="3 4">
    <name type="scientific">Plesiocystis pacifica SIR-1</name>
    <dbReference type="NCBI Taxonomy" id="391625"/>
    <lineage>
        <taxon>Bacteria</taxon>
        <taxon>Pseudomonadati</taxon>
        <taxon>Myxococcota</taxon>
        <taxon>Polyangia</taxon>
        <taxon>Nannocystales</taxon>
        <taxon>Nannocystaceae</taxon>
        <taxon>Plesiocystis</taxon>
    </lineage>
</organism>
<evidence type="ECO:0000256" key="1">
    <source>
        <dbReference type="SAM" id="MobiDB-lite"/>
    </source>
</evidence>
<keyword evidence="3" id="KW-0540">Nuclease</keyword>
<dbReference type="Pfam" id="PF01844">
    <property type="entry name" value="HNH"/>
    <property type="match status" value="1"/>
</dbReference>
<evidence type="ECO:0000313" key="4">
    <source>
        <dbReference type="Proteomes" id="UP000005801"/>
    </source>
</evidence>
<name>A6G3R0_9BACT</name>
<dbReference type="Proteomes" id="UP000005801">
    <property type="component" value="Unassembled WGS sequence"/>
</dbReference>
<dbReference type="OrthoDB" id="9802901at2"/>
<dbReference type="eggNOG" id="COG1403">
    <property type="taxonomic scope" value="Bacteria"/>
</dbReference>
<protein>
    <submittedName>
        <fullName evidence="3">HNH endonuclease domain protein</fullName>
    </submittedName>
</protein>
<feature type="region of interest" description="Disordered" evidence="1">
    <location>
        <begin position="106"/>
        <end position="157"/>
    </location>
</feature>
<dbReference type="STRING" id="391625.PPSIR1_35012"/>
<dbReference type="CDD" id="cd00085">
    <property type="entry name" value="HNHc"/>
    <property type="match status" value="1"/>
</dbReference>
<dbReference type="InterPro" id="IPR002711">
    <property type="entry name" value="HNH"/>
</dbReference>
<feature type="compositionally biased region" description="Basic residues" evidence="1">
    <location>
        <begin position="142"/>
        <end position="157"/>
    </location>
</feature>
<dbReference type="Gene3D" id="1.10.30.50">
    <property type="match status" value="1"/>
</dbReference>
<accession>A6G3R0</accession>
<feature type="compositionally biased region" description="Basic and acidic residues" evidence="1">
    <location>
        <begin position="107"/>
        <end position="116"/>
    </location>
</feature>
<keyword evidence="3" id="KW-0255">Endonuclease</keyword>
<evidence type="ECO:0000313" key="3">
    <source>
        <dbReference type="EMBL" id="EDM79447.1"/>
    </source>
</evidence>
<reference evidence="3 4" key="1">
    <citation type="submission" date="2007-06" db="EMBL/GenBank/DDBJ databases">
        <authorList>
            <person name="Shimkets L."/>
            <person name="Ferriera S."/>
            <person name="Johnson J."/>
            <person name="Kravitz S."/>
            <person name="Beeson K."/>
            <person name="Sutton G."/>
            <person name="Rogers Y.-H."/>
            <person name="Friedman R."/>
            <person name="Frazier M."/>
            <person name="Venter J.C."/>
        </authorList>
    </citation>
    <scope>NUCLEOTIDE SEQUENCE [LARGE SCALE GENOMIC DNA]</scope>
    <source>
        <strain evidence="3 4">SIR-1</strain>
    </source>
</reference>
<dbReference type="GO" id="GO:0003676">
    <property type="term" value="F:nucleic acid binding"/>
    <property type="evidence" value="ECO:0007669"/>
    <property type="project" value="InterPro"/>
</dbReference>
<dbReference type="AlphaFoldDB" id="A6G3R0"/>
<dbReference type="EMBL" id="ABCS01000019">
    <property type="protein sequence ID" value="EDM79447.1"/>
    <property type="molecule type" value="Genomic_DNA"/>
</dbReference>
<dbReference type="RefSeq" id="WP_006971359.1">
    <property type="nucleotide sequence ID" value="NZ_ABCS01000019.1"/>
</dbReference>
<gene>
    <name evidence="3" type="ORF">PPSIR1_35012</name>
</gene>
<sequence length="157" mass="17463">MRNRTRRLLLWCAATDSTFALARQRDRTVLAGKCIHCKRKLAVDLEGNALSHETVEHIVPRTHGGTDAVENLAIACARCNQGKGVRQDPRPWSDPGLQAVIATLQARRAERMREPPEGLELPPRPGAPEPEPEADDGPVPRTGRKSRSRAASRRRKR</sequence>
<dbReference type="InterPro" id="IPR003615">
    <property type="entry name" value="HNH_nuc"/>
</dbReference>
<keyword evidence="4" id="KW-1185">Reference proteome</keyword>